<evidence type="ECO:0000313" key="1">
    <source>
        <dbReference type="EMBL" id="MFC4265666.1"/>
    </source>
</evidence>
<dbReference type="Proteomes" id="UP001595773">
    <property type="component" value="Unassembled WGS sequence"/>
</dbReference>
<comment type="caution">
    <text evidence="1">The sequence shown here is derived from an EMBL/GenBank/DDBJ whole genome shotgun (WGS) entry which is preliminary data.</text>
</comment>
<dbReference type="RefSeq" id="WP_230067547.1">
    <property type="nucleotide sequence ID" value="NZ_BAABLL010000004.1"/>
</dbReference>
<evidence type="ECO:0000313" key="2">
    <source>
        <dbReference type="Proteomes" id="UP001595773"/>
    </source>
</evidence>
<evidence type="ECO:0008006" key="3">
    <source>
        <dbReference type="Google" id="ProtNLM"/>
    </source>
</evidence>
<organism evidence="1 2">
    <name type="scientific">Arthrobacter cryoconiti</name>
    <dbReference type="NCBI Taxonomy" id="748907"/>
    <lineage>
        <taxon>Bacteria</taxon>
        <taxon>Bacillati</taxon>
        <taxon>Actinomycetota</taxon>
        <taxon>Actinomycetes</taxon>
        <taxon>Micrococcales</taxon>
        <taxon>Micrococcaceae</taxon>
        <taxon>Arthrobacter</taxon>
    </lineage>
</organism>
<keyword evidence="2" id="KW-1185">Reference proteome</keyword>
<name>A0ABV8QZM2_9MICC</name>
<proteinExistence type="predicted"/>
<accession>A0ABV8QZM2</accession>
<reference evidence="2" key="1">
    <citation type="journal article" date="2019" name="Int. J. Syst. Evol. Microbiol.">
        <title>The Global Catalogue of Microorganisms (GCM) 10K type strain sequencing project: providing services to taxonomists for standard genome sequencing and annotation.</title>
        <authorList>
            <consortium name="The Broad Institute Genomics Platform"/>
            <consortium name="The Broad Institute Genome Sequencing Center for Infectious Disease"/>
            <person name="Wu L."/>
            <person name="Ma J."/>
        </authorList>
    </citation>
    <scope>NUCLEOTIDE SEQUENCE [LARGE SCALE GENOMIC DNA]</scope>
    <source>
        <strain evidence="2">CGMCC 1.10698</strain>
    </source>
</reference>
<gene>
    <name evidence="1" type="ORF">ACFOW9_08630</name>
</gene>
<protein>
    <recommendedName>
        <fullName evidence="3">Transposase</fullName>
    </recommendedName>
</protein>
<dbReference type="EMBL" id="JBHSCQ010000010">
    <property type="protein sequence ID" value="MFC4265666.1"/>
    <property type="molecule type" value="Genomic_DNA"/>
</dbReference>
<sequence>MNKIKADGGVRRRDGDLGQATTRELIVQLALAEEERRNTASPGRIAEIAKREQDLVAALRKSELTHS</sequence>